<evidence type="ECO:0000313" key="2">
    <source>
        <dbReference type="EMBL" id="VEL10410.1"/>
    </source>
</evidence>
<comment type="caution">
    <text evidence="2">The sequence shown here is derived from an EMBL/GenBank/DDBJ whole genome shotgun (WGS) entry which is preliminary data.</text>
</comment>
<dbReference type="PANTHER" id="PTHR10663:SF375">
    <property type="entry name" value="LD29171P"/>
    <property type="match status" value="1"/>
</dbReference>
<accession>A0A448WFD7</accession>
<name>A0A448WFD7_9PLAT</name>
<sequence>MPSGCKRNRTVASARSFITRIHYHPNLQFGHSGVITSLPESMKPKNIDSIRTLIQVAHTDGNYLGDSWLHILRCISQLESAQLIAPLPATVSQTPPSLAGRLGRGLGTHTSSINAGSALSPQASNKRSSSHLTRSHSSVMHPTYGAPGLAAATGSGGSMSGGVFATGGPSSSHINPSGNPVLAHSLMAAPVDARKAAVLQEVMGETGAQSIAVAVDKIFSGSIRLDGDAIVDFVRALCQVSREELSLSHPRTFTLQKLVEISYYNMGRIRLQWSRVWEHVGEHFTSAGRSDNVDVAVFVVDSLRQLSVKLIEKGEFPNFHFQKEFLRSVSLAFFFIT</sequence>
<dbReference type="Proteomes" id="UP000784294">
    <property type="component" value="Unassembled WGS sequence"/>
</dbReference>
<dbReference type="EMBL" id="CAAALY010008941">
    <property type="protein sequence ID" value="VEL10410.1"/>
    <property type="molecule type" value="Genomic_DNA"/>
</dbReference>
<dbReference type="AlphaFoldDB" id="A0A448WFD7"/>
<organism evidence="2 3">
    <name type="scientific">Protopolystoma xenopodis</name>
    <dbReference type="NCBI Taxonomy" id="117903"/>
    <lineage>
        <taxon>Eukaryota</taxon>
        <taxon>Metazoa</taxon>
        <taxon>Spiralia</taxon>
        <taxon>Lophotrochozoa</taxon>
        <taxon>Platyhelminthes</taxon>
        <taxon>Monogenea</taxon>
        <taxon>Polyopisthocotylea</taxon>
        <taxon>Polystomatidea</taxon>
        <taxon>Polystomatidae</taxon>
        <taxon>Protopolystoma</taxon>
    </lineage>
</organism>
<feature type="region of interest" description="Disordered" evidence="1">
    <location>
        <begin position="94"/>
        <end position="146"/>
    </location>
</feature>
<feature type="compositionally biased region" description="Polar residues" evidence="1">
    <location>
        <begin position="108"/>
        <end position="126"/>
    </location>
</feature>
<dbReference type="OrthoDB" id="6280592at2759"/>
<dbReference type="PANTHER" id="PTHR10663">
    <property type="entry name" value="GUANYL-NUCLEOTIDE EXCHANGE FACTOR"/>
    <property type="match status" value="1"/>
</dbReference>
<protein>
    <recommendedName>
        <fullName evidence="4">Mon2/Sec7/BIG1-like HDS domain-containing protein</fullName>
    </recommendedName>
</protein>
<evidence type="ECO:0000256" key="1">
    <source>
        <dbReference type="SAM" id="MobiDB-lite"/>
    </source>
</evidence>
<gene>
    <name evidence="2" type="ORF">PXEA_LOCUS3850</name>
</gene>
<evidence type="ECO:0008006" key="4">
    <source>
        <dbReference type="Google" id="ProtNLM"/>
    </source>
</evidence>
<proteinExistence type="predicted"/>
<reference evidence="2" key="1">
    <citation type="submission" date="2018-11" db="EMBL/GenBank/DDBJ databases">
        <authorList>
            <consortium name="Pathogen Informatics"/>
        </authorList>
    </citation>
    <scope>NUCLEOTIDE SEQUENCE</scope>
</reference>
<evidence type="ECO:0000313" key="3">
    <source>
        <dbReference type="Proteomes" id="UP000784294"/>
    </source>
</evidence>
<keyword evidence="3" id="KW-1185">Reference proteome</keyword>